<dbReference type="PANTHER" id="PTHR35530">
    <property type="entry name" value="TAUTOMERASE-RELATED"/>
    <property type="match status" value="1"/>
</dbReference>
<dbReference type="SUPFAM" id="SSF55331">
    <property type="entry name" value="Tautomerase/MIF"/>
    <property type="match status" value="1"/>
</dbReference>
<proteinExistence type="inferred from homology"/>
<keyword evidence="2" id="KW-0413">Isomerase</keyword>
<accession>A0A0R1UPJ8</accession>
<protein>
    <recommendedName>
        <fullName evidence="3">4-oxalocrotonate tautomerase-like domain-containing protein</fullName>
    </recommendedName>
</protein>
<dbReference type="InterPro" id="IPR004370">
    <property type="entry name" value="4-OT-like_dom"/>
</dbReference>
<evidence type="ECO:0000313" key="4">
    <source>
        <dbReference type="EMBL" id="KRL93514.1"/>
    </source>
</evidence>
<evidence type="ECO:0000259" key="3">
    <source>
        <dbReference type="Pfam" id="PF01361"/>
    </source>
</evidence>
<dbReference type="STRING" id="1423753.FD28_GL001400"/>
<comment type="caution">
    <text evidence="4">The sequence shown here is derived from an EMBL/GenBank/DDBJ whole genome shotgun (WGS) entry which is preliminary data.</text>
</comment>
<dbReference type="InterPro" id="IPR014347">
    <property type="entry name" value="Tautomerase/MIF_sf"/>
</dbReference>
<comment type="similarity">
    <text evidence="1">Belongs to the 4-oxalocrotonate tautomerase family.</text>
</comment>
<dbReference type="Pfam" id="PF01361">
    <property type="entry name" value="Tautomerase"/>
    <property type="match status" value="1"/>
</dbReference>
<dbReference type="OrthoDB" id="9803586at2"/>
<dbReference type="AlphaFoldDB" id="A0A0R1UPJ8"/>
<feature type="domain" description="4-oxalocrotonate tautomerase-like" evidence="3">
    <location>
        <begin position="67"/>
        <end position="121"/>
    </location>
</feature>
<gene>
    <name evidence="4" type="ORF">FD28_GL001400</name>
</gene>
<evidence type="ECO:0000256" key="1">
    <source>
        <dbReference type="ARBA" id="ARBA00006723"/>
    </source>
</evidence>
<dbReference type="EMBL" id="AZFS01000064">
    <property type="protein sequence ID" value="KRL93514.1"/>
    <property type="molecule type" value="Genomic_DNA"/>
</dbReference>
<name>A0A0R1UPJ8_9LACO</name>
<dbReference type="Proteomes" id="UP000051580">
    <property type="component" value="Unassembled WGS sequence"/>
</dbReference>
<keyword evidence="5" id="KW-1185">Reference proteome</keyword>
<evidence type="ECO:0000313" key="5">
    <source>
        <dbReference type="Proteomes" id="UP000051580"/>
    </source>
</evidence>
<reference evidence="4 5" key="1">
    <citation type="journal article" date="2015" name="Genome Announc.">
        <title>Expanding the biotechnology potential of lactobacilli through comparative genomics of 213 strains and associated genera.</title>
        <authorList>
            <person name="Sun Z."/>
            <person name="Harris H.M."/>
            <person name="McCann A."/>
            <person name="Guo C."/>
            <person name="Argimon S."/>
            <person name="Zhang W."/>
            <person name="Yang X."/>
            <person name="Jeffery I.B."/>
            <person name="Cooney J.C."/>
            <person name="Kagawa T.F."/>
            <person name="Liu W."/>
            <person name="Song Y."/>
            <person name="Salvetti E."/>
            <person name="Wrobel A."/>
            <person name="Rasinkangas P."/>
            <person name="Parkhill J."/>
            <person name="Rea M.C."/>
            <person name="O'Sullivan O."/>
            <person name="Ritari J."/>
            <person name="Douillard F.P."/>
            <person name="Paul Ross R."/>
            <person name="Yang R."/>
            <person name="Briner A.E."/>
            <person name="Felis G.E."/>
            <person name="de Vos W.M."/>
            <person name="Barrangou R."/>
            <person name="Klaenhammer T.R."/>
            <person name="Caufield P.W."/>
            <person name="Cui Y."/>
            <person name="Zhang H."/>
            <person name="O'Toole P.W."/>
        </authorList>
    </citation>
    <scope>NUCLEOTIDE SEQUENCE [LARGE SCALE GENOMIC DNA]</scope>
    <source>
        <strain evidence="4 5">DSM 16381</strain>
    </source>
</reference>
<evidence type="ECO:0000256" key="2">
    <source>
        <dbReference type="ARBA" id="ARBA00023235"/>
    </source>
</evidence>
<sequence length="132" mass="14360">MPYLNVRIAAPQSTETAQKVAQLLTNLATDTLGKAHDVVAVDVQFADQPHWFVGGQAIANQDAVTFYIEIKVTTGTNTRDEKAQFIEKAFTGMQAILGPVAPASYVVVKNVDADDWGFSGKTQAYRYIAPQI</sequence>
<dbReference type="PANTHER" id="PTHR35530:SF1">
    <property type="entry name" value="2-HYDROXYMUCONATE TAUTOMERASE"/>
    <property type="match status" value="1"/>
</dbReference>
<dbReference type="RefSeq" id="WP_057735212.1">
    <property type="nucleotide sequence ID" value="NZ_AZFS01000064.1"/>
</dbReference>
<organism evidence="4 5">
    <name type="scientific">Levilactobacillus hammesii DSM 16381</name>
    <dbReference type="NCBI Taxonomy" id="1423753"/>
    <lineage>
        <taxon>Bacteria</taxon>
        <taxon>Bacillati</taxon>
        <taxon>Bacillota</taxon>
        <taxon>Bacilli</taxon>
        <taxon>Lactobacillales</taxon>
        <taxon>Lactobacillaceae</taxon>
        <taxon>Levilactobacillus</taxon>
    </lineage>
</organism>
<dbReference type="Gene3D" id="3.30.429.10">
    <property type="entry name" value="Macrophage Migration Inhibitory Factor"/>
    <property type="match status" value="2"/>
</dbReference>
<dbReference type="GO" id="GO:0016853">
    <property type="term" value="F:isomerase activity"/>
    <property type="evidence" value="ECO:0007669"/>
    <property type="project" value="UniProtKB-KW"/>
</dbReference>
<dbReference type="PATRIC" id="fig|1423753.3.peg.1456"/>